<dbReference type="SMART" id="SM00354">
    <property type="entry name" value="HTH_LACI"/>
    <property type="match status" value="1"/>
</dbReference>
<accession>A0A1H4E1P2</accession>
<dbReference type="SUPFAM" id="SSF47413">
    <property type="entry name" value="lambda repressor-like DNA-binding domains"/>
    <property type="match status" value="1"/>
</dbReference>
<organism evidence="7 8">
    <name type="scientific">Thalassobacillus cyri</name>
    <dbReference type="NCBI Taxonomy" id="571932"/>
    <lineage>
        <taxon>Bacteria</taxon>
        <taxon>Bacillati</taxon>
        <taxon>Bacillota</taxon>
        <taxon>Bacilli</taxon>
        <taxon>Bacillales</taxon>
        <taxon>Bacillaceae</taxon>
        <taxon>Thalassobacillus</taxon>
    </lineage>
</organism>
<name>A0A1H4E1P2_9BACI</name>
<evidence type="ECO:0000256" key="1">
    <source>
        <dbReference type="ARBA" id="ARBA00022491"/>
    </source>
</evidence>
<dbReference type="InterPro" id="IPR028082">
    <property type="entry name" value="Peripla_BP_I"/>
</dbReference>
<dbReference type="PROSITE" id="PS50943">
    <property type="entry name" value="HTH_CROC1"/>
    <property type="match status" value="1"/>
</dbReference>
<dbReference type="InterPro" id="IPR001387">
    <property type="entry name" value="Cro/C1-type_HTH"/>
</dbReference>
<dbReference type="GO" id="GO:0003700">
    <property type="term" value="F:DNA-binding transcription factor activity"/>
    <property type="evidence" value="ECO:0007669"/>
    <property type="project" value="TreeGrafter"/>
</dbReference>
<dbReference type="CDD" id="cd01392">
    <property type="entry name" value="HTH_LacI"/>
    <property type="match status" value="1"/>
</dbReference>
<gene>
    <name evidence="7" type="ORF">SAMN05421743_10894</name>
</gene>
<dbReference type="SUPFAM" id="SSF53822">
    <property type="entry name" value="Periplasmic binding protein-like I"/>
    <property type="match status" value="1"/>
</dbReference>
<dbReference type="Gene3D" id="1.10.260.40">
    <property type="entry name" value="lambda repressor-like DNA-binding domains"/>
    <property type="match status" value="1"/>
</dbReference>
<dbReference type="Gene3D" id="3.40.50.2300">
    <property type="match status" value="2"/>
</dbReference>
<evidence type="ECO:0000256" key="2">
    <source>
        <dbReference type="ARBA" id="ARBA00023015"/>
    </source>
</evidence>
<proteinExistence type="predicted"/>
<dbReference type="PANTHER" id="PTHR30146">
    <property type="entry name" value="LACI-RELATED TRANSCRIPTIONAL REPRESSOR"/>
    <property type="match status" value="1"/>
</dbReference>
<keyword evidence="1" id="KW-0678">Repressor</keyword>
<evidence type="ECO:0000313" key="7">
    <source>
        <dbReference type="EMBL" id="SEA78737.1"/>
    </source>
</evidence>
<dbReference type="InterPro" id="IPR000843">
    <property type="entry name" value="HTH_LacI"/>
</dbReference>
<evidence type="ECO:0000313" key="8">
    <source>
        <dbReference type="Proteomes" id="UP000198584"/>
    </source>
</evidence>
<dbReference type="PROSITE" id="PS50932">
    <property type="entry name" value="HTH_LACI_2"/>
    <property type="match status" value="1"/>
</dbReference>
<evidence type="ECO:0000256" key="3">
    <source>
        <dbReference type="ARBA" id="ARBA00023125"/>
    </source>
</evidence>
<dbReference type="PANTHER" id="PTHR30146:SF148">
    <property type="entry name" value="HTH-TYPE TRANSCRIPTIONAL REPRESSOR PURR-RELATED"/>
    <property type="match status" value="1"/>
</dbReference>
<evidence type="ECO:0000256" key="4">
    <source>
        <dbReference type="ARBA" id="ARBA00023163"/>
    </source>
</evidence>
<dbReference type="PROSITE" id="PS00356">
    <property type="entry name" value="HTH_LACI_1"/>
    <property type="match status" value="1"/>
</dbReference>
<dbReference type="EMBL" id="FNQR01000008">
    <property type="protein sequence ID" value="SEA78737.1"/>
    <property type="molecule type" value="Genomic_DNA"/>
</dbReference>
<keyword evidence="8" id="KW-1185">Reference proteome</keyword>
<dbReference type="Pfam" id="PF00356">
    <property type="entry name" value="LacI"/>
    <property type="match status" value="1"/>
</dbReference>
<dbReference type="Pfam" id="PF00532">
    <property type="entry name" value="Peripla_BP_1"/>
    <property type="match status" value="1"/>
</dbReference>
<dbReference type="AlphaFoldDB" id="A0A1H4E1P2"/>
<dbReference type="InterPro" id="IPR010982">
    <property type="entry name" value="Lambda_DNA-bd_dom_sf"/>
</dbReference>
<keyword evidence="3" id="KW-0238">DNA-binding</keyword>
<evidence type="ECO:0000259" key="6">
    <source>
        <dbReference type="PROSITE" id="PS50943"/>
    </source>
</evidence>
<dbReference type="CDD" id="cd06267">
    <property type="entry name" value="PBP1_LacI_sugar_binding-like"/>
    <property type="match status" value="1"/>
</dbReference>
<feature type="domain" description="HTH lacI-type" evidence="5">
    <location>
        <begin position="3"/>
        <end position="57"/>
    </location>
</feature>
<dbReference type="Proteomes" id="UP000198584">
    <property type="component" value="Unassembled WGS sequence"/>
</dbReference>
<keyword evidence="2" id="KW-0805">Transcription regulation</keyword>
<dbReference type="STRING" id="571932.SAMN05421743_10894"/>
<protein>
    <submittedName>
        <fullName evidence="7">LacI family transcriptional regulator</fullName>
    </submittedName>
</protein>
<feature type="domain" description="HTH cro/C1-type" evidence="6">
    <location>
        <begin position="2"/>
        <end position="47"/>
    </location>
</feature>
<sequence length="333" mass="37211">MKVTMKDIAKEAEVSVATVSHVINGTKNITEDKYKKIMRIINKYNYIPNSTAKNLRQKKTKTAGMIVSSFPDSFITEMVYGVEERAREMGYNLLLVNTNEDKNYEEETINLLHSRMVDGIILSPATNDIEYLNRFTDENFPVVLVNRYNNIVRNAPKVTGDNFQTGYDATIHLLKHGHKKIGMIYGVANVSTTDERIQGYKAALDQYNIPFDESYLELGHATVNGGAAAVKSLLNRHSDITALFVQNDLMTIGTIHQIREQSLKIPEDIALIGFGDFASAPIIDPPVTNIILPPDTIGKTAFDALLSKINNPEYTKHIEMPPSLITRKSCGCK</sequence>
<evidence type="ECO:0000259" key="5">
    <source>
        <dbReference type="PROSITE" id="PS50932"/>
    </source>
</evidence>
<dbReference type="OrthoDB" id="9796186at2"/>
<reference evidence="7 8" key="1">
    <citation type="submission" date="2016-10" db="EMBL/GenBank/DDBJ databases">
        <authorList>
            <person name="de Groot N.N."/>
        </authorList>
    </citation>
    <scope>NUCLEOTIDE SEQUENCE [LARGE SCALE GENOMIC DNA]</scope>
    <source>
        <strain evidence="7 8">CCM7597</strain>
    </source>
</reference>
<dbReference type="GO" id="GO:0000976">
    <property type="term" value="F:transcription cis-regulatory region binding"/>
    <property type="evidence" value="ECO:0007669"/>
    <property type="project" value="TreeGrafter"/>
</dbReference>
<dbReference type="InterPro" id="IPR001761">
    <property type="entry name" value="Peripla_BP/Lac1_sug-bd_dom"/>
</dbReference>
<keyword evidence="4" id="KW-0804">Transcription</keyword>
<dbReference type="PRINTS" id="PR00036">
    <property type="entry name" value="HTHLACI"/>
</dbReference>
<dbReference type="RefSeq" id="WP_093045072.1">
    <property type="nucleotide sequence ID" value="NZ_FNQR01000008.1"/>
</dbReference>